<proteinExistence type="predicted"/>
<feature type="compositionally biased region" description="Low complexity" evidence="1">
    <location>
        <begin position="179"/>
        <end position="191"/>
    </location>
</feature>
<feature type="compositionally biased region" description="Polar residues" evidence="1">
    <location>
        <begin position="206"/>
        <end position="227"/>
    </location>
</feature>
<dbReference type="EMBL" id="JAACJM010000084">
    <property type="protein sequence ID" value="KAF5348955.1"/>
    <property type="molecule type" value="Genomic_DNA"/>
</dbReference>
<evidence type="ECO:0000313" key="4">
    <source>
        <dbReference type="Proteomes" id="UP000559256"/>
    </source>
</evidence>
<organism evidence="3 4">
    <name type="scientific">Tetrapyrgos nigripes</name>
    <dbReference type="NCBI Taxonomy" id="182062"/>
    <lineage>
        <taxon>Eukaryota</taxon>
        <taxon>Fungi</taxon>
        <taxon>Dikarya</taxon>
        <taxon>Basidiomycota</taxon>
        <taxon>Agaricomycotina</taxon>
        <taxon>Agaricomycetes</taxon>
        <taxon>Agaricomycetidae</taxon>
        <taxon>Agaricales</taxon>
        <taxon>Marasmiineae</taxon>
        <taxon>Marasmiaceae</taxon>
        <taxon>Tetrapyrgos</taxon>
    </lineage>
</organism>
<keyword evidence="4" id="KW-1185">Reference proteome</keyword>
<sequence length="380" mass="40067">MNLVIGRHRLFFGICAFAAAIVSNASSISVPSVVSTNEPIMITVQASDGSLPIPCQLALVKNADGSTVSVLATIVTQPSTVTLTVSGVSEPGSYRVVFATDGLLQVPGHDLGSSPAFSVVASSNPGNSQSDTSSTENVHPQSAAAGTTSQIFPSHTASSIQPFSVATVSLRPLQDLFQTSTGSPTESTGTTVLAPPNQPYSMGPGVSTSSPLPGSESGTSKNTQSQKGRLRSGAIIALEAQKISSFHPFQSSFLPRRDGQSFCFAKRIYHTPAQSWTRPASFNTRATILSQPSADKCVPRRMEVHPSYEESVGYTKEAWGQRFSLSSKYSANSDWTANLDPEVRQLEAGRGLHSVQSKEGVSRKSEEGSMAGRLSPDVEV</sequence>
<accession>A0A8H5FTC5</accession>
<evidence type="ECO:0000313" key="3">
    <source>
        <dbReference type="EMBL" id="KAF5348955.1"/>
    </source>
</evidence>
<feature type="chain" id="PRO_5034500670" evidence="2">
    <location>
        <begin position="28"/>
        <end position="380"/>
    </location>
</feature>
<feature type="compositionally biased region" description="Polar residues" evidence="1">
    <location>
        <begin position="120"/>
        <end position="149"/>
    </location>
</feature>
<feature type="region of interest" description="Disordered" evidence="1">
    <location>
        <begin position="117"/>
        <end position="149"/>
    </location>
</feature>
<feature type="region of interest" description="Disordered" evidence="1">
    <location>
        <begin position="177"/>
        <end position="229"/>
    </location>
</feature>
<name>A0A8H5FTC5_9AGAR</name>
<keyword evidence="2" id="KW-0732">Signal</keyword>
<dbReference type="Proteomes" id="UP000559256">
    <property type="component" value="Unassembled WGS sequence"/>
</dbReference>
<feature type="signal peptide" evidence="2">
    <location>
        <begin position="1"/>
        <end position="27"/>
    </location>
</feature>
<protein>
    <submittedName>
        <fullName evidence="3">Uncharacterized protein</fullName>
    </submittedName>
</protein>
<comment type="caution">
    <text evidence="3">The sequence shown here is derived from an EMBL/GenBank/DDBJ whole genome shotgun (WGS) entry which is preliminary data.</text>
</comment>
<evidence type="ECO:0000256" key="1">
    <source>
        <dbReference type="SAM" id="MobiDB-lite"/>
    </source>
</evidence>
<gene>
    <name evidence="3" type="ORF">D9758_014217</name>
</gene>
<feature type="region of interest" description="Disordered" evidence="1">
    <location>
        <begin position="348"/>
        <end position="380"/>
    </location>
</feature>
<dbReference type="AlphaFoldDB" id="A0A8H5FTC5"/>
<reference evidence="3 4" key="1">
    <citation type="journal article" date="2020" name="ISME J.">
        <title>Uncovering the hidden diversity of litter-decomposition mechanisms in mushroom-forming fungi.</title>
        <authorList>
            <person name="Floudas D."/>
            <person name="Bentzer J."/>
            <person name="Ahren D."/>
            <person name="Johansson T."/>
            <person name="Persson P."/>
            <person name="Tunlid A."/>
        </authorList>
    </citation>
    <scope>NUCLEOTIDE SEQUENCE [LARGE SCALE GENOMIC DNA]</scope>
    <source>
        <strain evidence="3 4">CBS 291.85</strain>
    </source>
</reference>
<evidence type="ECO:0000256" key="2">
    <source>
        <dbReference type="SAM" id="SignalP"/>
    </source>
</evidence>